<comment type="caution">
    <text evidence="1">The sequence shown here is derived from an EMBL/GenBank/DDBJ whole genome shotgun (WGS) entry which is preliminary data.</text>
</comment>
<name>A0ACC0ZWF4_9ROSI</name>
<protein>
    <submittedName>
        <fullName evidence="1">Uncharacterized protein</fullName>
    </submittedName>
</protein>
<dbReference type="EMBL" id="CM047909">
    <property type="protein sequence ID" value="KAJ0079308.1"/>
    <property type="molecule type" value="Genomic_DNA"/>
</dbReference>
<sequence>MEGKLPALNETLEFYNLLKLKKIKLIILTGRRDYMEDVVRANLQEAGYGDWTKLILKGTPYSGTTFEFKAEERRKFAEKDEYRIIGNMVINEAISKGFTQAIGRSSCRILCIIRLEHRLSILTAYMIFMIQIGGHTESRKSRKNAKPKLDSK</sequence>
<dbReference type="Proteomes" id="UP001164250">
    <property type="component" value="Chromosome 13"/>
</dbReference>
<gene>
    <name evidence="1" type="ORF">Patl1_22928</name>
</gene>
<organism evidence="1 2">
    <name type="scientific">Pistacia atlantica</name>
    <dbReference type="NCBI Taxonomy" id="434234"/>
    <lineage>
        <taxon>Eukaryota</taxon>
        <taxon>Viridiplantae</taxon>
        <taxon>Streptophyta</taxon>
        <taxon>Embryophyta</taxon>
        <taxon>Tracheophyta</taxon>
        <taxon>Spermatophyta</taxon>
        <taxon>Magnoliopsida</taxon>
        <taxon>eudicotyledons</taxon>
        <taxon>Gunneridae</taxon>
        <taxon>Pentapetalae</taxon>
        <taxon>rosids</taxon>
        <taxon>malvids</taxon>
        <taxon>Sapindales</taxon>
        <taxon>Anacardiaceae</taxon>
        <taxon>Pistacia</taxon>
    </lineage>
</organism>
<evidence type="ECO:0000313" key="1">
    <source>
        <dbReference type="EMBL" id="KAJ0079308.1"/>
    </source>
</evidence>
<proteinExistence type="predicted"/>
<evidence type="ECO:0000313" key="2">
    <source>
        <dbReference type="Proteomes" id="UP001164250"/>
    </source>
</evidence>
<keyword evidence="2" id="KW-1185">Reference proteome</keyword>
<accession>A0ACC0ZWF4</accession>
<reference evidence="2" key="1">
    <citation type="journal article" date="2023" name="G3 (Bethesda)">
        <title>Genome assembly and association tests identify interacting loci associated with vigor, precocity, and sex in interspecific pistachio rootstocks.</title>
        <authorList>
            <person name="Palmer W."/>
            <person name="Jacygrad E."/>
            <person name="Sagayaradj S."/>
            <person name="Cavanaugh K."/>
            <person name="Han R."/>
            <person name="Bertier L."/>
            <person name="Beede B."/>
            <person name="Kafkas S."/>
            <person name="Golino D."/>
            <person name="Preece J."/>
            <person name="Michelmore R."/>
        </authorList>
    </citation>
    <scope>NUCLEOTIDE SEQUENCE [LARGE SCALE GENOMIC DNA]</scope>
</reference>